<evidence type="ECO:0000259" key="3">
    <source>
        <dbReference type="PROSITE" id="PS51462"/>
    </source>
</evidence>
<dbReference type="SUPFAM" id="SSF55811">
    <property type="entry name" value="Nudix"/>
    <property type="match status" value="1"/>
</dbReference>
<dbReference type="InParanoid" id="J8ZQT3"/>
<name>J8ZQT3_EDHAE</name>
<dbReference type="AlphaFoldDB" id="J8ZQT3"/>
<dbReference type="HOGENOM" id="CLU_1677862_0_0_1"/>
<keyword evidence="5" id="KW-1185">Reference proteome</keyword>
<dbReference type="PANTHER" id="PTHR21340">
    <property type="entry name" value="DIADENOSINE 5,5-P1,P4-TETRAPHOSPHATE PYROPHOSPHOHYDROLASE MUTT"/>
    <property type="match status" value="1"/>
</dbReference>
<dbReference type="VEuPathDB" id="MicrosporidiaDB:EDEG_03506"/>
<comment type="caution">
    <text evidence="4">The sequence shown here is derived from an EMBL/GenBank/DDBJ whole genome shotgun (WGS) entry which is preliminary data.</text>
</comment>
<dbReference type="GO" id="GO:0006167">
    <property type="term" value="P:AMP biosynthetic process"/>
    <property type="evidence" value="ECO:0007669"/>
    <property type="project" value="TreeGrafter"/>
</dbReference>
<dbReference type="OMA" id="AYHNDAT"/>
<dbReference type="GO" id="GO:0006754">
    <property type="term" value="P:ATP biosynthetic process"/>
    <property type="evidence" value="ECO:0007669"/>
    <property type="project" value="TreeGrafter"/>
</dbReference>
<reference evidence="5" key="2">
    <citation type="submission" date="2015-07" db="EMBL/GenBank/DDBJ databases">
        <title>Contrasting host-pathogen interactions and genome evolution in two generalist and specialist microsporidian pathogens of mosquitoes.</title>
        <authorList>
            <consortium name="The Broad Institute Genomics Platform"/>
            <consortium name="The Broad Institute Genome Sequencing Center for Infectious Disease"/>
            <person name="Cuomo C.A."/>
            <person name="Sanscrainte N.D."/>
            <person name="Goldberg J.M."/>
            <person name="Heiman D."/>
            <person name="Young S."/>
            <person name="Zeng Q."/>
            <person name="Becnel J.J."/>
            <person name="Birren B.W."/>
        </authorList>
    </citation>
    <scope>NUCLEOTIDE SEQUENCE [LARGE SCALE GENOMIC DNA]</scope>
    <source>
        <strain evidence="5">USNM 41457</strain>
    </source>
</reference>
<organism evidence="4 5">
    <name type="scientific">Edhazardia aedis (strain USNM 41457)</name>
    <name type="common">Microsporidian parasite</name>
    <dbReference type="NCBI Taxonomy" id="1003232"/>
    <lineage>
        <taxon>Eukaryota</taxon>
        <taxon>Fungi</taxon>
        <taxon>Fungi incertae sedis</taxon>
        <taxon>Microsporidia</taxon>
        <taxon>Edhazardia</taxon>
    </lineage>
</organism>
<keyword evidence="2" id="KW-0472">Membrane</keyword>
<dbReference type="GO" id="GO:0004081">
    <property type="term" value="F:bis(5'-nucleosyl)-tetraphosphatase (asymmetrical) activity"/>
    <property type="evidence" value="ECO:0007669"/>
    <property type="project" value="TreeGrafter"/>
</dbReference>
<evidence type="ECO:0000313" key="5">
    <source>
        <dbReference type="Proteomes" id="UP000003163"/>
    </source>
</evidence>
<accession>J8ZQT3</accession>
<gene>
    <name evidence="4" type="ORF">EDEG_03506</name>
</gene>
<keyword evidence="2" id="KW-1133">Transmembrane helix</keyword>
<dbReference type="Pfam" id="PF00293">
    <property type="entry name" value="NUDIX"/>
    <property type="match status" value="1"/>
</dbReference>
<dbReference type="InterPro" id="IPR020084">
    <property type="entry name" value="NUDIX_hydrolase_CS"/>
</dbReference>
<dbReference type="PANTHER" id="PTHR21340:SF0">
    <property type="entry name" value="BIS(5'-NUCLEOSYL)-TETRAPHOSPHATASE [ASYMMETRICAL]"/>
    <property type="match status" value="1"/>
</dbReference>
<protein>
    <recommendedName>
        <fullName evidence="3">Nudix hydrolase domain-containing protein</fullName>
    </recommendedName>
</protein>
<dbReference type="Proteomes" id="UP000003163">
    <property type="component" value="Unassembled WGS sequence"/>
</dbReference>
<dbReference type="OrthoDB" id="414075at2759"/>
<reference evidence="4 5" key="1">
    <citation type="submission" date="2011-08" db="EMBL/GenBank/DDBJ databases">
        <authorList>
            <person name="Liu Z.J."/>
            <person name="Shi F.L."/>
            <person name="Lu J.Q."/>
            <person name="Li M."/>
            <person name="Wang Z.L."/>
        </authorList>
    </citation>
    <scope>NUCLEOTIDE SEQUENCE [LARGE SCALE GENOMIC DNA]</scope>
    <source>
        <strain evidence="4 5">USNM 41457</strain>
    </source>
</reference>
<keyword evidence="1" id="KW-0378">Hydrolase</keyword>
<dbReference type="PROSITE" id="PS00893">
    <property type="entry name" value="NUDIX_BOX"/>
    <property type="match status" value="1"/>
</dbReference>
<dbReference type="InterPro" id="IPR051325">
    <property type="entry name" value="Nudix_hydrolase_domain"/>
</dbReference>
<dbReference type="InterPro" id="IPR000086">
    <property type="entry name" value="NUDIX_hydrolase_dom"/>
</dbReference>
<dbReference type="PROSITE" id="PS51462">
    <property type="entry name" value="NUDIX"/>
    <property type="match status" value="1"/>
</dbReference>
<feature type="domain" description="Nudix hydrolase" evidence="3">
    <location>
        <begin position="36"/>
        <end position="151"/>
    </location>
</feature>
<dbReference type="EMBL" id="AFBI03000094">
    <property type="protein sequence ID" value="EJW02043.1"/>
    <property type="molecule type" value="Genomic_DNA"/>
</dbReference>
<evidence type="ECO:0000256" key="1">
    <source>
        <dbReference type="ARBA" id="ARBA00022801"/>
    </source>
</evidence>
<sequence length="157" mass="18210">MNRHVKKVILCVLIIFIFIIALILMLPQSDTHLLEIKRAGAVVFIPNTKKFVLVKSTKNGMYVMPKGSIKSKESAKDAALREVLEECGAKGKIIGEIMKLHDVVWYFMVVKSFDEDYLEVSWRERRFLSYYEVLHDPNVRTKAKDVLRIAAKKWKIK</sequence>
<dbReference type="Gene3D" id="3.90.79.10">
    <property type="entry name" value="Nucleoside Triphosphate Pyrophosphohydrolase"/>
    <property type="match status" value="1"/>
</dbReference>
<keyword evidence="2" id="KW-0812">Transmembrane</keyword>
<evidence type="ECO:0000313" key="4">
    <source>
        <dbReference type="EMBL" id="EJW02043.1"/>
    </source>
</evidence>
<evidence type="ECO:0000256" key="2">
    <source>
        <dbReference type="SAM" id="Phobius"/>
    </source>
</evidence>
<proteinExistence type="predicted"/>
<dbReference type="InterPro" id="IPR015797">
    <property type="entry name" value="NUDIX_hydrolase-like_dom_sf"/>
</dbReference>
<feature type="transmembrane region" description="Helical" evidence="2">
    <location>
        <begin position="7"/>
        <end position="26"/>
    </location>
</feature>